<keyword evidence="1" id="KW-1133">Transmembrane helix</keyword>
<accession>A0ABY7S054</accession>
<dbReference type="RefSeq" id="WP_249994928.1">
    <property type="nucleotide sequence ID" value="NZ_CP116221.1"/>
</dbReference>
<evidence type="ECO:0008006" key="4">
    <source>
        <dbReference type="Google" id="ProtNLM"/>
    </source>
</evidence>
<keyword evidence="3" id="KW-1185">Reference proteome</keyword>
<feature type="transmembrane region" description="Helical" evidence="1">
    <location>
        <begin position="139"/>
        <end position="163"/>
    </location>
</feature>
<name>A0ABY7S054_9FLAO</name>
<dbReference type="Gene3D" id="3.20.20.140">
    <property type="entry name" value="Metal-dependent hydrolases"/>
    <property type="match status" value="1"/>
</dbReference>
<gene>
    <name evidence="2" type="ORF">MUN68_002225</name>
</gene>
<sequence length="656" mass="78843">MSKKKITNAHTHVFTSHFVPPFLAKTIVPWPLYYLVHTQWIVTLAKNYYRHKNSSKFPIKSDDESWEKIYHERRKKKRQTDFHYSLKSKPYLYIPYKLIIFIVSLIAFFYTVEFLAYILGLDNDINRFLSKTKIWLSTYYLYFELPVFWKIIWVTYVIIFINWSRRFLWFALKSLFPIFNKIISPKGVELLERYLLMGRFSLYNSQQQVAQRALFQLPHNSKMVILPMDMEEMGAGKTKMTKNMLNSKAENLKETKLKKDIDGWTEYDYSDTYKYQMRELWEFVKTNRISKAKKNESASYYPFLFLDPRRMAKEKTAFFDYEIVNDRMKLKDCFVKTYMEDRNFSGFKIYPALGYYVFDELLLPVWRYASENNIPIMTHCVIGVIYYRGKKKKTWNYHPVFKQYYADRTKPENESQPMLLPQTKNVDIQFNFTHPLNYLCLLEEQLFKEVLKTIKDDEIKNLFGYKDDNTPLSYNLSNLKICLAHYGGEEEWIKFLETDRDVYSRRIIKNPDEGILFMKNNNNQFSHDKINSLWHDTDWYSIITSMLMQYTNFYADLSYIISKPSIYPLLKQTLQKGKNYKKQHLNYLAESSPNKKASHLKGRNRLRSHILYGTDFYVVRNHNSDKDLYTEAKAVLDEETFDLIARENTHNYLSRH</sequence>
<dbReference type="Proteomes" id="UP001202717">
    <property type="component" value="Chromosome"/>
</dbReference>
<evidence type="ECO:0000256" key="1">
    <source>
        <dbReference type="SAM" id="Phobius"/>
    </source>
</evidence>
<dbReference type="InterPro" id="IPR032466">
    <property type="entry name" value="Metal_Hydrolase"/>
</dbReference>
<feature type="transmembrane region" description="Helical" evidence="1">
    <location>
        <begin position="98"/>
        <end position="119"/>
    </location>
</feature>
<dbReference type="SUPFAM" id="SSF51556">
    <property type="entry name" value="Metallo-dependent hydrolases"/>
    <property type="match status" value="2"/>
</dbReference>
<proteinExistence type="predicted"/>
<evidence type="ECO:0000313" key="2">
    <source>
        <dbReference type="EMBL" id="WCO02316.1"/>
    </source>
</evidence>
<keyword evidence="1" id="KW-0472">Membrane</keyword>
<evidence type="ECO:0000313" key="3">
    <source>
        <dbReference type="Proteomes" id="UP001202717"/>
    </source>
</evidence>
<reference evidence="2 3" key="1">
    <citation type="submission" date="2023-01" db="EMBL/GenBank/DDBJ databases">
        <title>Psychroserpens ponticola sp. nov., isolated from seawater.</title>
        <authorList>
            <person name="Kristyanto S."/>
            <person name="Jung J."/>
            <person name="Kim J.M."/>
            <person name="Jeon C.O."/>
        </authorList>
    </citation>
    <scope>NUCLEOTIDE SEQUENCE [LARGE SCALE GENOMIC DNA]</scope>
    <source>
        <strain evidence="2 3">MSW6</strain>
    </source>
</reference>
<keyword evidence="1" id="KW-0812">Transmembrane</keyword>
<organism evidence="2 3">
    <name type="scientific">Psychroserpens ponticola</name>
    <dbReference type="NCBI Taxonomy" id="2932268"/>
    <lineage>
        <taxon>Bacteria</taxon>
        <taxon>Pseudomonadati</taxon>
        <taxon>Bacteroidota</taxon>
        <taxon>Flavobacteriia</taxon>
        <taxon>Flavobacteriales</taxon>
        <taxon>Flavobacteriaceae</taxon>
        <taxon>Psychroserpens</taxon>
    </lineage>
</organism>
<protein>
    <recommendedName>
        <fullName evidence="4">Amidohydrolase-related domain-containing protein</fullName>
    </recommendedName>
</protein>
<dbReference type="EMBL" id="CP116221">
    <property type="protein sequence ID" value="WCO02316.1"/>
    <property type="molecule type" value="Genomic_DNA"/>
</dbReference>